<dbReference type="InterPro" id="IPR003439">
    <property type="entry name" value="ABC_transporter-like_ATP-bd"/>
</dbReference>
<dbReference type="Pfam" id="PF00005">
    <property type="entry name" value="ABC_tran"/>
    <property type="match status" value="1"/>
</dbReference>
<dbReference type="PANTHER" id="PTHR43158">
    <property type="entry name" value="SKFA PEPTIDE EXPORT ATP-BINDING PROTEIN SKFE"/>
    <property type="match status" value="1"/>
</dbReference>
<protein>
    <submittedName>
        <fullName evidence="4">ABC-2 type transport system ATP-binding protein</fullName>
    </submittedName>
</protein>
<comment type="caution">
    <text evidence="4">The sequence shown here is derived from an EMBL/GenBank/DDBJ whole genome shotgun (WGS) entry which is preliminary data.</text>
</comment>
<accession>A0ABT9YHC9</accession>
<evidence type="ECO:0000259" key="3">
    <source>
        <dbReference type="PROSITE" id="PS50893"/>
    </source>
</evidence>
<dbReference type="GO" id="GO:0005524">
    <property type="term" value="F:ATP binding"/>
    <property type="evidence" value="ECO:0007669"/>
    <property type="project" value="UniProtKB-KW"/>
</dbReference>
<dbReference type="EMBL" id="JAUSUA010000002">
    <property type="protein sequence ID" value="MDQ0207013.1"/>
    <property type="molecule type" value="Genomic_DNA"/>
</dbReference>
<dbReference type="CDD" id="cd03230">
    <property type="entry name" value="ABC_DR_subfamily_A"/>
    <property type="match status" value="1"/>
</dbReference>
<evidence type="ECO:0000313" key="4">
    <source>
        <dbReference type="EMBL" id="MDQ0207013.1"/>
    </source>
</evidence>
<reference evidence="4 5" key="1">
    <citation type="submission" date="2023-07" db="EMBL/GenBank/DDBJ databases">
        <title>Genomic Encyclopedia of Type Strains, Phase IV (KMG-IV): sequencing the most valuable type-strain genomes for metagenomic binning, comparative biology and taxonomic classification.</title>
        <authorList>
            <person name="Goeker M."/>
        </authorList>
    </citation>
    <scope>NUCLEOTIDE SEQUENCE [LARGE SCALE GENOMIC DNA]</scope>
    <source>
        <strain evidence="4 5">DSM 19154</strain>
    </source>
</reference>
<dbReference type="PROSITE" id="PS50893">
    <property type="entry name" value="ABC_TRANSPORTER_2"/>
    <property type="match status" value="1"/>
</dbReference>
<dbReference type="SMART" id="SM00382">
    <property type="entry name" value="AAA"/>
    <property type="match status" value="1"/>
</dbReference>
<organism evidence="4 5">
    <name type="scientific">Alkalicoccobacillus murimartini</name>
    <dbReference type="NCBI Taxonomy" id="171685"/>
    <lineage>
        <taxon>Bacteria</taxon>
        <taxon>Bacillati</taxon>
        <taxon>Bacillota</taxon>
        <taxon>Bacilli</taxon>
        <taxon>Bacillales</taxon>
        <taxon>Bacillaceae</taxon>
        <taxon>Alkalicoccobacillus</taxon>
    </lineage>
</organism>
<dbReference type="InterPro" id="IPR003593">
    <property type="entry name" value="AAA+_ATPase"/>
</dbReference>
<dbReference type="Proteomes" id="UP001225034">
    <property type="component" value="Unassembled WGS sequence"/>
</dbReference>
<feature type="domain" description="ABC transporter" evidence="3">
    <location>
        <begin position="4"/>
        <end position="227"/>
    </location>
</feature>
<gene>
    <name evidence="4" type="ORF">J2S05_001812</name>
</gene>
<dbReference type="RefSeq" id="WP_306981959.1">
    <property type="nucleotide sequence ID" value="NZ_JAUSUA010000002.1"/>
</dbReference>
<keyword evidence="2 4" id="KW-0067">ATP-binding</keyword>
<dbReference type="InterPro" id="IPR027417">
    <property type="entry name" value="P-loop_NTPase"/>
</dbReference>
<sequence length="232" mass="26327">MQKIELQNLSKSYGNKDVLTNLNLTLEGNRIYGIIGENGTGKSTLLRLISGLARPTRGSITVNGQTTAEGRRNQIAYLSDQEFLDGFSTLGYQIQFHEKMIPGFQTNRVFEMLETIKLPVDRKVKNLSKGHRNLFNLVLTLANPAPILILDEPLSGIDTNKKEDLIQLLSSFTLDEKRLILFATHEYDEIEFLIDGLLIIRGAEVAYFTEDLEEMRIEHGKTIQQIFQEVNQ</sequence>
<keyword evidence="1" id="KW-0547">Nucleotide-binding</keyword>
<evidence type="ECO:0000256" key="2">
    <source>
        <dbReference type="ARBA" id="ARBA00022840"/>
    </source>
</evidence>
<dbReference type="SUPFAM" id="SSF52540">
    <property type="entry name" value="P-loop containing nucleoside triphosphate hydrolases"/>
    <property type="match status" value="1"/>
</dbReference>
<keyword evidence="5" id="KW-1185">Reference proteome</keyword>
<dbReference type="Gene3D" id="3.40.50.300">
    <property type="entry name" value="P-loop containing nucleotide triphosphate hydrolases"/>
    <property type="match status" value="1"/>
</dbReference>
<evidence type="ECO:0000256" key="1">
    <source>
        <dbReference type="ARBA" id="ARBA00022741"/>
    </source>
</evidence>
<dbReference type="PANTHER" id="PTHR43158:SF1">
    <property type="entry name" value="ABC TRANSPORTER, ATP-BINDING PROTEIN"/>
    <property type="match status" value="1"/>
</dbReference>
<proteinExistence type="predicted"/>
<evidence type="ECO:0000313" key="5">
    <source>
        <dbReference type="Proteomes" id="UP001225034"/>
    </source>
</evidence>
<name>A0ABT9YHC9_9BACI</name>